<dbReference type="InterPro" id="IPR001360">
    <property type="entry name" value="Glyco_hydro_1"/>
</dbReference>
<evidence type="ECO:0000313" key="2">
    <source>
        <dbReference type="EMBL" id="BDR60336.1"/>
    </source>
</evidence>
<dbReference type="PROSITE" id="PS00653">
    <property type="entry name" value="GLYCOSYL_HYDROL_F1_2"/>
    <property type="match status" value="1"/>
</dbReference>
<dbReference type="PRINTS" id="PR00131">
    <property type="entry name" value="GLHYDRLASE1"/>
</dbReference>
<proteinExistence type="inferred from homology"/>
<reference evidence="2 3" key="1">
    <citation type="journal article" date="2023" name="Microbiol. Spectr.">
        <title>Symbiosis of Carpenter Bees with Uncharacterized Lactic Acid Bacteria Showing NAD Auxotrophy.</title>
        <authorList>
            <person name="Kawasaki S."/>
            <person name="Ozawa K."/>
            <person name="Mori T."/>
            <person name="Yamamoto A."/>
            <person name="Ito M."/>
            <person name="Ohkuma M."/>
            <person name="Sakamoto M."/>
            <person name="Matsutani M."/>
        </authorList>
    </citation>
    <scope>NUCLEOTIDE SEQUENCE [LARGE SCALE GENOMIC DNA]</scope>
    <source>
        <strain evidence="2 3">Kim32-2</strain>
    </source>
</reference>
<dbReference type="InterPro" id="IPR033132">
    <property type="entry name" value="GH_1_N_CS"/>
</dbReference>
<dbReference type="Pfam" id="PF00232">
    <property type="entry name" value="Glyco_hydro_1"/>
    <property type="match status" value="1"/>
</dbReference>
<dbReference type="Proteomes" id="UP001321741">
    <property type="component" value="Chromosome"/>
</dbReference>
<dbReference type="InterPro" id="IPR017853">
    <property type="entry name" value="GH"/>
</dbReference>
<organism evidence="2 3">
    <name type="scientific">Lactobacillus xylocopicola</name>
    <dbReference type="NCBI Taxonomy" id="2976676"/>
    <lineage>
        <taxon>Bacteria</taxon>
        <taxon>Bacillati</taxon>
        <taxon>Bacillota</taxon>
        <taxon>Bacilli</taxon>
        <taxon>Lactobacillales</taxon>
        <taxon>Lactobacillaceae</taxon>
        <taxon>Lactobacillus</taxon>
    </lineage>
</organism>
<accession>A0ABN6SML5</accession>
<dbReference type="Gene3D" id="3.20.20.80">
    <property type="entry name" value="Glycosidases"/>
    <property type="match status" value="1"/>
</dbReference>
<dbReference type="PANTHER" id="PTHR10353">
    <property type="entry name" value="GLYCOSYL HYDROLASE"/>
    <property type="match status" value="1"/>
</dbReference>
<comment type="similarity">
    <text evidence="1">Belongs to the glycosyl hydrolase 1 family.</text>
</comment>
<evidence type="ECO:0000313" key="3">
    <source>
        <dbReference type="Proteomes" id="UP001321741"/>
    </source>
</evidence>
<dbReference type="RefSeq" id="WP_317638042.1">
    <property type="nucleotide sequence ID" value="NZ_AP026803.1"/>
</dbReference>
<sequence length="474" mass="54710">MSNYYQLADDFPQDFLWGASTSAFQVEGAAKIDGKGITVADQRSKKGKYLDTSISVDHYHHLEEDVALMAELGLKSYRFSISWARIFPHGNDEKPNQKGVDFYDKLIKLLVKNKIEPIVTLFHFDCPVALVEQYGGWASRRAITDYYRYAKTLFELYGDRVNYWLTINEQSLLANVPAMNGIKDDNMLKLRQKGENSNYNMFLAQAKVYALCHELFPEAKIGPAVSYMTNFPYDHTSANALKSKSMEDLISFIDMDVALRGELPSYYLRYLKDNKLVLDIHDGDEEILQNGRANFLGLNWYSTSVFKLSHQENPKMLAGVISNVEKVRDKRLMNSEWDFSYDPVGLRFALQKVNDRYPNIPIIITECGWPEREELDNGAVHDQKRIKYLNGHIFELREAIRDGVNVISFNPWSFLDLLSVNDGMDKRYGLVFVNRDNESEKDLARYPKDSFYFYQKVIKTNAKNVVELNINEAK</sequence>
<dbReference type="EMBL" id="AP026803">
    <property type="protein sequence ID" value="BDR60336.1"/>
    <property type="molecule type" value="Genomic_DNA"/>
</dbReference>
<dbReference type="SUPFAM" id="SSF51445">
    <property type="entry name" value="(Trans)glycosidases"/>
    <property type="match status" value="1"/>
</dbReference>
<evidence type="ECO:0000256" key="1">
    <source>
        <dbReference type="RuleBase" id="RU003690"/>
    </source>
</evidence>
<gene>
    <name evidence="2" type="primary">bgla</name>
    <name evidence="2" type="ORF">KIM322_05970</name>
</gene>
<protein>
    <submittedName>
        <fullName evidence="2">6-phospho-beta-glucosidase</fullName>
    </submittedName>
</protein>
<name>A0ABN6SML5_9LACO</name>
<keyword evidence="3" id="KW-1185">Reference proteome</keyword>
<dbReference type="PANTHER" id="PTHR10353:SF136">
    <property type="entry name" value="ARYL-PHOSPHO-BETA-D-GLUCOSIDASE BGLC"/>
    <property type="match status" value="1"/>
</dbReference>